<keyword evidence="2" id="KW-1185">Reference proteome</keyword>
<evidence type="ECO:0000313" key="1">
    <source>
        <dbReference type="EMBL" id="NEX61341.1"/>
    </source>
</evidence>
<dbReference type="Proteomes" id="UP000482155">
    <property type="component" value="Unassembled WGS sequence"/>
</dbReference>
<dbReference type="AlphaFoldDB" id="A0A6B3SKL2"/>
<gene>
    <name evidence="1" type="ORF">G3574_09640</name>
</gene>
<name>A0A6B3SKL2_9BURK</name>
<organism evidence="1 2">
    <name type="scientific">Noviherbaspirillum galbum</name>
    <dbReference type="NCBI Taxonomy" id="2709383"/>
    <lineage>
        <taxon>Bacteria</taxon>
        <taxon>Pseudomonadati</taxon>
        <taxon>Pseudomonadota</taxon>
        <taxon>Betaproteobacteria</taxon>
        <taxon>Burkholderiales</taxon>
        <taxon>Oxalobacteraceae</taxon>
        <taxon>Noviherbaspirillum</taxon>
    </lineage>
</organism>
<reference evidence="1 2" key="1">
    <citation type="submission" date="2020-02" db="EMBL/GenBank/DDBJ databases">
        <authorList>
            <person name="Kim M.K."/>
        </authorList>
    </citation>
    <scope>NUCLEOTIDE SEQUENCE [LARGE SCALE GENOMIC DNA]</scope>
    <source>
        <strain evidence="1 2">17J57-3</strain>
    </source>
</reference>
<sequence>MALLFAQWAGLKHRIVHAALMQGAQTAMQTDASAGKSGGDADLSHSCLAFDAAATADALHMPPVLPPLLSSARVLSLWAAFLSWDAPPSLCFSSRAPPVRR</sequence>
<dbReference type="EMBL" id="JAAIVB010000035">
    <property type="protein sequence ID" value="NEX61341.1"/>
    <property type="molecule type" value="Genomic_DNA"/>
</dbReference>
<proteinExistence type="predicted"/>
<protein>
    <submittedName>
        <fullName evidence="1">Uncharacterized protein</fullName>
    </submittedName>
</protein>
<comment type="caution">
    <text evidence="1">The sequence shown here is derived from an EMBL/GenBank/DDBJ whole genome shotgun (WGS) entry which is preliminary data.</text>
</comment>
<evidence type="ECO:0000313" key="2">
    <source>
        <dbReference type="Proteomes" id="UP000482155"/>
    </source>
</evidence>
<accession>A0A6B3SKL2</accession>